<dbReference type="Pfam" id="PF13500">
    <property type="entry name" value="AAA_26"/>
    <property type="match status" value="1"/>
</dbReference>
<feature type="active site" evidence="8">
    <location>
        <position position="37"/>
    </location>
</feature>
<feature type="binding site" evidence="8">
    <location>
        <position position="16"/>
    </location>
    <ligand>
        <name>Mg(2+)</name>
        <dbReference type="ChEBI" id="CHEBI:18420"/>
    </ligand>
</feature>
<keyword evidence="5 8" id="KW-0093">Biotin biosynthesis</keyword>
<keyword evidence="4 8" id="KW-0547">Nucleotide-binding</keyword>
<evidence type="ECO:0000256" key="5">
    <source>
        <dbReference type="ARBA" id="ARBA00022756"/>
    </source>
</evidence>
<evidence type="ECO:0000313" key="10">
    <source>
        <dbReference type="Proteomes" id="UP000219285"/>
    </source>
</evidence>
<keyword evidence="7 8" id="KW-0460">Magnesium</keyword>
<keyword evidence="6 8" id="KW-0067">ATP-binding</keyword>
<keyword evidence="10" id="KW-1185">Reference proteome</keyword>
<dbReference type="KEGG" id="apel:CA267_002835"/>
<dbReference type="GO" id="GO:0005829">
    <property type="term" value="C:cytosol"/>
    <property type="evidence" value="ECO:0007669"/>
    <property type="project" value="TreeGrafter"/>
</dbReference>
<dbReference type="InterPro" id="IPR004472">
    <property type="entry name" value="DTB_synth_BioD"/>
</dbReference>
<dbReference type="GO" id="GO:0042803">
    <property type="term" value="F:protein homodimerization activity"/>
    <property type="evidence" value="ECO:0007669"/>
    <property type="project" value="UniProtKB-ARBA"/>
</dbReference>
<dbReference type="PIRSF" id="PIRSF006755">
    <property type="entry name" value="DTB_synth"/>
    <property type="match status" value="1"/>
</dbReference>
<dbReference type="HAMAP" id="MF_00336">
    <property type="entry name" value="BioD"/>
    <property type="match status" value="1"/>
</dbReference>
<feature type="binding site" evidence="8">
    <location>
        <begin position="12"/>
        <end position="17"/>
    </location>
    <ligand>
        <name>ATP</name>
        <dbReference type="ChEBI" id="CHEBI:30616"/>
    </ligand>
</feature>
<dbReference type="SUPFAM" id="SSF52540">
    <property type="entry name" value="P-loop containing nucleoside triphosphate hydrolases"/>
    <property type="match status" value="1"/>
</dbReference>
<protein>
    <recommendedName>
        <fullName evidence="8">ATP-dependent dethiobiotin synthetase BioD</fullName>
        <ecNumber evidence="8">6.3.3.3</ecNumber>
    </recommendedName>
    <alternativeName>
        <fullName evidence="8">DTB synthetase</fullName>
        <shortName evidence="8">DTBS</shortName>
    </alternativeName>
    <alternativeName>
        <fullName evidence="8">Dethiobiotin synthase</fullName>
    </alternativeName>
</protein>
<reference evidence="9 10" key="2">
    <citation type="submission" date="2020-04" db="EMBL/GenBank/DDBJ databases">
        <title>Complete genome sequence of Alteromonas pelagimontana 5.12T.</title>
        <authorList>
            <person name="Sinha R.K."/>
            <person name="Krishnan K.P."/>
            <person name="Kurian J.P."/>
        </authorList>
    </citation>
    <scope>NUCLEOTIDE SEQUENCE [LARGE SCALE GENOMIC DNA]</scope>
    <source>
        <strain evidence="9 10">5.12</strain>
    </source>
</reference>
<accession>A0A6M4MAF2</accession>
<feature type="binding site" evidence="8">
    <location>
        <position position="54"/>
    </location>
    <ligand>
        <name>Mg(2+)</name>
        <dbReference type="ChEBI" id="CHEBI:18420"/>
    </ligand>
</feature>
<dbReference type="NCBIfam" id="TIGR00347">
    <property type="entry name" value="bioD"/>
    <property type="match status" value="1"/>
</dbReference>
<sequence length="223" mass="24171">MQSYFITGTDTEVGKTFVTERLLKAAASTGLSTLGYKPVSAGCFVQDERLVNEDALAIQGASSIAVPIEQINPIAFAPPIAPHIAAKEEGKVIELQEIVDGYHRLAAYRPDVLLMEGAGGWRLPLGESSWMSQVVSTLELDVIMVVGMRLGCINHAMLTAEIIAKDGLTVKGWVANQLSASMPYYSENLETLKRSLPAPLLAEVPFNCRVDSEILIPLRQIFA</sequence>
<dbReference type="PANTHER" id="PTHR43210">
    <property type="entry name" value="DETHIOBIOTIN SYNTHETASE"/>
    <property type="match status" value="1"/>
</dbReference>
<organism evidence="9 10">
    <name type="scientific">Alteromonas pelagimontana</name>
    <dbReference type="NCBI Taxonomy" id="1858656"/>
    <lineage>
        <taxon>Bacteria</taxon>
        <taxon>Pseudomonadati</taxon>
        <taxon>Pseudomonadota</taxon>
        <taxon>Gammaproteobacteria</taxon>
        <taxon>Alteromonadales</taxon>
        <taxon>Alteromonadaceae</taxon>
        <taxon>Alteromonas/Salinimonas group</taxon>
        <taxon>Alteromonas</taxon>
    </lineage>
</organism>
<evidence type="ECO:0000256" key="1">
    <source>
        <dbReference type="ARBA" id="ARBA00022490"/>
    </source>
</evidence>
<dbReference type="InterPro" id="IPR027417">
    <property type="entry name" value="P-loop_NTPase"/>
</dbReference>
<dbReference type="EMBL" id="CP052766">
    <property type="protein sequence ID" value="QJR79798.1"/>
    <property type="molecule type" value="Genomic_DNA"/>
</dbReference>
<dbReference type="EC" id="6.3.3.3" evidence="8"/>
<dbReference type="UniPathway" id="UPA00078">
    <property type="reaction ID" value="UER00161"/>
</dbReference>
<comment type="cofactor">
    <cofactor evidence="8">
        <name>Mg(2+)</name>
        <dbReference type="ChEBI" id="CHEBI:18420"/>
    </cofactor>
</comment>
<comment type="function">
    <text evidence="8">Catalyzes a mechanistically unusual reaction, the ATP-dependent insertion of CO2 between the N7 and N8 nitrogen atoms of 7,8-diaminopelargonic acid (DAPA, also called 7,8-diammoniononanoate) to form a ureido ring.</text>
</comment>
<keyword evidence="2 8" id="KW-0436">Ligase</keyword>
<feature type="binding site" evidence="8">
    <location>
        <begin position="116"/>
        <end position="119"/>
    </location>
    <ligand>
        <name>ATP</name>
        <dbReference type="ChEBI" id="CHEBI:30616"/>
    </ligand>
</feature>
<dbReference type="GO" id="GO:0009102">
    <property type="term" value="P:biotin biosynthetic process"/>
    <property type="evidence" value="ECO:0007669"/>
    <property type="project" value="UniProtKB-UniRule"/>
</dbReference>
<dbReference type="GO" id="GO:0004141">
    <property type="term" value="F:dethiobiotin synthase activity"/>
    <property type="evidence" value="ECO:0007669"/>
    <property type="project" value="UniProtKB-UniRule"/>
</dbReference>
<feature type="binding site" evidence="8">
    <location>
        <position position="116"/>
    </location>
    <ligand>
        <name>Mg(2+)</name>
        <dbReference type="ChEBI" id="CHEBI:18420"/>
    </ligand>
</feature>
<dbReference type="GO" id="GO:0005524">
    <property type="term" value="F:ATP binding"/>
    <property type="evidence" value="ECO:0007669"/>
    <property type="project" value="UniProtKB-UniRule"/>
</dbReference>
<dbReference type="RefSeq" id="WP_075608887.1">
    <property type="nucleotide sequence ID" value="NZ_CP052766.1"/>
</dbReference>
<name>A0A6M4MAF2_9ALTE</name>
<dbReference type="Proteomes" id="UP000219285">
    <property type="component" value="Chromosome"/>
</dbReference>
<gene>
    <name evidence="8 9" type="primary">bioD</name>
    <name evidence="9" type="ORF">CA267_002835</name>
</gene>
<reference evidence="10" key="1">
    <citation type="submission" date="2014-12" db="EMBL/GenBank/DDBJ databases">
        <title>Complete genome sequence of a multi-drug resistant Klebsiella pneumoniae.</title>
        <authorList>
            <person name="Hua X."/>
            <person name="Chen Q."/>
            <person name="Li X."/>
            <person name="Feng Y."/>
            <person name="Ruan Z."/>
            <person name="Yu Y."/>
        </authorList>
    </citation>
    <scope>NUCLEOTIDE SEQUENCE [LARGE SCALE GENOMIC DNA]</scope>
    <source>
        <strain evidence="10">5.12</strain>
    </source>
</reference>
<comment type="similarity">
    <text evidence="8">Belongs to the dethiobiotin synthetase family.</text>
</comment>
<proteinExistence type="inferred from homology"/>
<feature type="binding site" evidence="8">
    <location>
        <position position="54"/>
    </location>
    <ligand>
        <name>ATP</name>
        <dbReference type="ChEBI" id="CHEBI:30616"/>
    </ligand>
</feature>
<evidence type="ECO:0000313" key="9">
    <source>
        <dbReference type="EMBL" id="QJR79798.1"/>
    </source>
</evidence>
<evidence type="ECO:0000256" key="3">
    <source>
        <dbReference type="ARBA" id="ARBA00022723"/>
    </source>
</evidence>
<dbReference type="PANTHER" id="PTHR43210:SF5">
    <property type="entry name" value="DETHIOBIOTIN SYNTHETASE"/>
    <property type="match status" value="1"/>
</dbReference>
<evidence type="ECO:0000256" key="7">
    <source>
        <dbReference type="ARBA" id="ARBA00022842"/>
    </source>
</evidence>
<comment type="pathway">
    <text evidence="8">Cofactor biosynthesis; biotin biosynthesis; biotin from 7,8-diaminononanoate: step 1/2.</text>
</comment>
<comment type="subcellular location">
    <subcellularLocation>
        <location evidence="8">Cytoplasm</location>
    </subcellularLocation>
</comment>
<comment type="subunit">
    <text evidence="8">Homodimer.</text>
</comment>
<comment type="caution">
    <text evidence="8">Lacks conserved residue(s) required for the propagation of feature annotation.</text>
</comment>
<feature type="binding site" evidence="8">
    <location>
        <begin position="176"/>
        <end position="177"/>
    </location>
    <ligand>
        <name>ATP</name>
        <dbReference type="ChEBI" id="CHEBI:30616"/>
    </ligand>
</feature>
<evidence type="ECO:0000256" key="2">
    <source>
        <dbReference type="ARBA" id="ARBA00022598"/>
    </source>
</evidence>
<keyword evidence="3 8" id="KW-0479">Metal-binding</keyword>
<dbReference type="GO" id="GO:0000287">
    <property type="term" value="F:magnesium ion binding"/>
    <property type="evidence" value="ECO:0007669"/>
    <property type="project" value="UniProtKB-UniRule"/>
</dbReference>
<evidence type="ECO:0000256" key="6">
    <source>
        <dbReference type="ARBA" id="ARBA00022840"/>
    </source>
</evidence>
<evidence type="ECO:0000256" key="4">
    <source>
        <dbReference type="ARBA" id="ARBA00022741"/>
    </source>
</evidence>
<dbReference type="AlphaFoldDB" id="A0A6M4MAF2"/>
<keyword evidence="1 8" id="KW-0963">Cytoplasm</keyword>
<comment type="catalytic activity">
    <reaction evidence="8">
        <text>(7R,8S)-7,8-diammoniononanoate + CO2 + ATP = (4R,5S)-dethiobiotin + ADP + phosphate + 3 H(+)</text>
        <dbReference type="Rhea" id="RHEA:15805"/>
        <dbReference type="ChEBI" id="CHEBI:15378"/>
        <dbReference type="ChEBI" id="CHEBI:16526"/>
        <dbReference type="ChEBI" id="CHEBI:30616"/>
        <dbReference type="ChEBI" id="CHEBI:43474"/>
        <dbReference type="ChEBI" id="CHEBI:149469"/>
        <dbReference type="ChEBI" id="CHEBI:149473"/>
        <dbReference type="ChEBI" id="CHEBI:456216"/>
        <dbReference type="EC" id="6.3.3.3"/>
    </reaction>
</comment>
<dbReference type="FunFam" id="3.40.50.300:FF:000292">
    <property type="entry name" value="ATP-dependent dethiobiotin synthetase BioD"/>
    <property type="match status" value="1"/>
</dbReference>
<dbReference type="Gene3D" id="3.40.50.300">
    <property type="entry name" value="P-loop containing nucleotide triphosphate hydrolases"/>
    <property type="match status" value="1"/>
</dbReference>
<dbReference type="OrthoDB" id="9802097at2"/>
<dbReference type="CDD" id="cd03109">
    <property type="entry name" value="DTBS"/>
    <property type="match status" value="1"/>
</dbReference>
<evidence type="ECO:0000256" key="8">
    <source>
        <dbReference type="HAMAP-Rule" id="MF_00336"/>
    </source>
</evidence>